<evidence type="ECO:0000313" key="8">
    <source>
        <dbReference type="EMBL" id="THH29780.1"/>
    </source>
</evidence>
<feature type="transmembrane region" description="Helical" evidence="6">
    <location>
        <begin position="665"/>
        <end position="685"/>
    </location>
</feature>
<evidence type="ECO:0000256" key="1">
    <source>
        <dbReference type="ARBA" id="ARBA00009431"/>
    </source>
</evidence>
<comment type="caution">
    <text evidence="8">The sequence shown here is derived from an EMBL/GenBank/DDBJ whole genome shotgun (WGS) entry which is preliminary data.</text>
</comment>
<dbReference type="Pfam" id="PF00450">
    <property type="entry name" value="Peptidase_S10"/>
    <property type="match status" value="2"/>
</dbReference>
<organism evidence="8 9">
    <name type="scientific">Antrodiella citrinella</name>
    <dbReference type="NCBI Taxonomy" id="2447956"/>
    <lineage>
        <taxon>Eukaryota</taxon>
        <taxon>Fungi</taxon>
        <taxon>Dikarya</taxon>
        <taxon>Basidiomycota</taxon>
        <taxon>Agaricomycotina</taxon>
        <taxon>Agaricomycetes</taxon>
        <taxon>Polyporales</taxon>
        <taxon>Steccherinaceae</taxon>
        <taxon>Antrodiella</taxon>
    </lineage>
</organism>
<keyword evidence="3" id="KW-0645">Protease</keyword>
<dbReference type="Proteomes" id="UP000308730">
    <property type="component" value="Unassembled WGS sequence"/>
</dbReference>
<keyword evidence="7" id="KW-0732">Signal</keyword>
<evidence type="ECO:0000256" key="7">
    <source>
        <dbReference type="SAM" id="SignalP"/>
    </source>
</evidence>
<dbReference type="GO" id="GO:0004185">
    <property type="term" value="F:serine-type carboxypeptidase activity"/>
    <property type="evidence" value="ECO:0007669"/>
    <property type="project" value="InterPro"/>
</dbReference>
<dbReference type="GO" id="GO:0006508">
    <property type="term" value="P:proteolysis"/>
    <property type="evidence" value="ECO:0007669"/>
    <property type="project" value="UniProtKB-KW"/>
</dbReference>
<name>A0A4S4N218_9APHY</name>
<keyword evidence="5" id="KW-0325">Glycoprotein</keyword>
<proteinExistence type="inferred from homology"/>
<evidence type="ECO:0000256" key="3">
    <source>
        <dbReference type="ARBA" id="ARBA00022670"/>
    </source>
</evidence>
<feature type="chain" id="PRO_5020915654" description="Carboxypeptidase" evidence="7">
    <location>
        <begin position="26"/>
        <end position="686"/>
    </location>
</feature>
<dbReference type="InterPro" id="IPR001563">
    <property type="entry name" value="Peptidase_S10"/>
</dbReference>
<dbReference type="SUPFAM" id="SSF53474">
    <property type="entry name" value="alpha/beta-Hydrolases"/>
    <property type="match status" value="1"/>
</dbReference>
<dbReference type="Gene3D" id="3.40.50.1820">
    <property type="entry name" value="alpha/beta hydrolase"/>
    <property type="match status" value="1"/>
</dbReference>
<evidence type="ECO:0000256" key="6">
    <source>
        <dbReference type="SAM" id="Phobius"/>
    </source>
</evidence>
<keyword evidence="6" id="KW-1133">Transmembrane helix</keyword>
<dbReference type="PANTHER" id="PTHR11802:SF479">
    <property type="entry name" value="CARBOXYPEPTIDASE"/>
    <property type="match status" value="1"/>
</dbReference>
<sequence length="686" mass="74129">MLSLSLFYLSLAAASSLLVHGQTQAQQQVPSFPHDYPGIPSGDFSPEWQSYFQVTAQLPNITFDLGRNWAGNIPVGEDGHPNNTLFFWAFEKENGSLTAAAGERSDEPWGIWLNGGPGSSSMLGMMFENGPIHIADDFTAFQNNFSWNNLADYIWVDQPVGTGFSTVDSGGMVRDEDEMGQDFKMGFLANLVKVFPSLKTRPFYLTGESYSGTYIPYITKTYFGLADPPVNLRKIAIGDGTIGSTFVFEELPAIEVIETYPQLIGYDPEVFEYFKGQAHLCGYDINLTYPQTSKFPTLSPTEIPDAAVLDRFAATSKIRTKSALLAEAHARFAQRTATAGKNTLSRRDMEETRDLIAFKRDAWIAEKRDLTGRGNDTTIDPFYGCLIYEELLDYALNFSIPWNLTGGNGFDVYNVPDALSPEAPMDASFFLNDNATVPALHAPTSKKWQDSVIYKFGGPGGRDPSVEPMAFLDDLATNATNRGVAIVIYSGNDDSLVPHRGSEVVIQNTTFSGIQGFTRKPSTPWFDDSGNFAGIVHQERNWTFILVAGAGHLVPQQQPERAFVFMRDFVLGNNETGLVTNSSSSVSVVGGESTTLFANGILAGQDGIFAGSGTTQSTYTYPSATIAAWASFTATSIPTSPVTGGGGGAQGSGTSQQPSSASSSIGFLGTAVLAVVTVVVLNWVAV</sequence>
<keyword evidence="4" id="KW-0378">Hydrolase</keyword>
<protein>
    <recommendedName>
        <fullName evidence="10">Carboxypeptidase</fullName>
    </recommendedName>
</protein>
<dbReference type="PANTHER" id="PTHR11802">
    <property type="entry name" value="SERINE PROTEASE FAMILY S10 SERINE CARBOXYPEPTIDASE"/>
    <property type="match status" value="1"/>
</dbReference>
<dbReference type="InterPro" id="IPR029058">
    <property type="entry name" value="AB_hydrolase_fold"/>
</dbReference>
<dbReference type="AlphaFoldDB" id="A0A4S4N218"/>
<evidence type="ECO:0000256" key="5">
    <source>
        <dbReference type="ARBA" id="ARBA00023180"/>
    </source>
</evidence>
<keyword evidence="9" id="KW-1185">Reference proteome</keyword>
<evidence type="ECO:0000313" key="9">
    <source>
        <dbReference type="Proteomes" id="UP000308730"/>
    </source>
</evidence>
<keyword evidence="6" id="KW-0812">Transmembrane</keyword>
<keyword evidence="6" id="KW-0472">Membrane</keyword>
<dbReference type="EMBL" id="SGPM01000108">
    <property type="protein sequence ID" value="THH29780.1"/>
    <property type="molecule type" value="Genomic_DNA"/>
</dbReference>
<gene>
    <name evidence="8" type="ORF">EUX98_g4414</name>
</gene>
<evidence type="ECO:0008006" key="10">
    <source>
        <dbReference type="Google" id="ProtNLM"/>
    </source>
</evidence>
<keyword evidence="2" id="KW-0121">Carboxypeptidase</keyword>
<dbReference type="PRINTS" id="PR00724">
    <property type="entry name" value="CRBOXYPTASEC"/>
</dbReference>
<evidence type="ECO:0000256" key="2">
    <source>
        <dbReference type="ARBA" id="ARBA00022645"/>
    </source>
</evidence>
<comment type="similarity">
    <text evidence="1">Belongs to the peptidase S10 family.</text>
</comment>
<reference evidence="8 9" key="1">
    <citation type="submission" date="2019-02" db="EMBL/GenBank/DDBJ databases">
        <title>Genome sequencing of the rare red list fungi Antrodiella citrinella (Flaviporus citrinellus).</title>
        <authorList>
            <person name="Buettner E."/>
            <person name="Kellner H."/>
        </authorList>
    </citation>
    <scope>NUCLEOTIDE SEQUENCE [LARGE SCALE GENOMIC DNA]</scope>
    <source>
        <strain evidence="8 9">DSM 108506</strain>
    </source>
</reference>
<feature type="signal peptide" evidence="7">
    <location>
        <begin position="1"/>
        <end position="25"/>
    </location>
</feature>
<accession>A0A4S4N218</accession>
<evidence type="ECO:0000256" key="4">
    <source>
        <dbReference type="ARBA" id="ARBA00022801"/>
    </source>
</evidence>
<dbReference type="OrthoDB" id="443318at2759"/>